<dbReference type="PANTHER" id="PTHR43806:SF11">
    <property type="entry name" value="CEREVISIN-RELATED"/>
    <property type="match status" value="1"/>
</dbReference>
<dbReference type="CDD" id="cd07496">
    <property type="entry name" value="Peptidases_S8_13"/>
    <property type="match status" value="1"/>
</dbReference>
<evidence type="ECO:0000256" key="6">
    <source>
        <dbReference type="SAM" id="MobiDB-lite"/>
    </source>
</evidence>
<dbReference type="EMBL" id="JAVDWE010000008">
    <property type="protein sequence ID" value="MDR7095211.1"/>
    <property type="molecule type" value="Genomic_DNA"/>
</dbReference>
<dbReference type="InterPro" id="IPR035986">
    <property type="entry name" value="PKD_dom_sf"/>
</dbReference>
<name>A0ABU1VCK8_9BURK</name>
<evidence type="ECO:0000256" key="8">
    <source>
        <dbReference type="SAM" id="SignalP"/>
    </source>
</evidence>
<dbReference type="Gene3D" id="2.60.40.10">
    <property type="entry name" value="Immunoglobulins"/>
    <property type="match status" value="1"/>
</dbReference>
<evidence type="ECO:0000313" key="11">
    <source>
        <dbReference type="Proteomes" id="UP001265550"/>
    </source>
</evidence>
<keyword evidence="11" id="KW-1185">Reference proteome</keyword>
<dbReference type="PANTHER" id="PTHR43806">
    <property type="entry name" value="PEPTIDASE S8"/>
    <property type="match status" value="1"/>
</dbReference>
<dbReference type="PROSITE" id="PS00136">
    <property type="entry name" value="SUBTILASE_ASP"/>
    <property type="match status" value="1"/>
</dbReference>
<keyword evidence="8" id="KW-0732">Signal</keyword>
<feature type="active site" description="Charge relay system" evidence="5">
    <location>
        <position position="435"/>
    </location>
</feature>
<gene>
    <name evidence="10" type="ORF">J2X09_002959</name>
</gene>
<dbReference type="GO" id="GO:0008233">
    <property type="term" value="F:peptidase activity"/>
    <property type="evidence" value="ECO:0007669"/>
    <property type="project" value="UniProtKB-KW"/>
</dbReference>
<keyword evidence="7" id="KW-0812">Transmembrane</keyword>
<dbReference type="SUPFAM" id="SSF49299">
    <property type="entry name" value="PKD domain"/>
    <property type="match status" value="1"/>
</dbReference>
<proteinExistence type="inferred from homology"/>
<feature type="region of interest" description="Disordered" evidence="6">
    <location>
        <begin position="217"/>
        <end position="239"/>
    </location>
</feature>
<dbReference type="InterPro" id="IPR050131">
    <property type="entry name" value="Peptidase_S8_subtilisin-like"/>
</dbReference>
<feature type="chain" id="PRO_5046904203" evidence="8">
    <location>
        <begin position="27"/>
        <end position="639"/>
    </location>
</feature>
<feature type="signal peptide" evidence="8">
    <location>
        <begin position="1"/>
        <end position="26"/>
    </location>
</feature>
<dbReference type="InterPro" id="IPR015500">
    <property type="entry name" value="Peptidase_S8_subtilisin-rel"/>
</dbReference>
<evidence type="ECO:0000256" key="2">
    <source>
        <dbReference type="ARBA" id="ARBA00022670"/>
    </source>
</evidence>
<evidence type="ECO:0000259" key="9">
    <source>
        <dbReference type="Pfam" id="PF00082"/>
    </source>
</evidence>
<dbReference type="InterPro" id="IPR036852">
    <property type="entry name" value="Peptidase_S8/S53_dom_sf"/>
</dbReference>
<dbReference type="SUPFAM" id="SSF52743">
    <property type="entry name" value="Subtilisin-like"/>
    <property type="match status" value="1"/>
</dbReference>
<feature type="transmembrane region" description="Helical" evidence="7">
    <location>
        <begin position="615"/>
        <end position="632"/>
    </location>
</feature>
<feature type="active site" description="Charge relay system" evidence="5">
    <location>
        <position position="192"/>
    </location>
</feature>
<dbReference type="InterPro" id="IPR022398">
    <property type="entry name" value="Peptidase_S8_His-AS"/>
</dbReference>
<keyword evidence="3 5" id="KW-0378">Hydrolase</keyword>
<keyword evidence="4 5" id="KW-0720">Serine protease</keyword>
<dbReference type="Gene3D" id="3.40.50.200">
    <property type="entry name" value="Peptidase S8/S53 domain"/>
    <property type="match status" value="1"/>
</dbReference>
<dbReference type="Pfam" id="PF00082">
    <property type="entry name" value="Peptidase_S8"/>
    <property type="match status" value="1"/>
</dbReference>
<keyword evidence="2 5" id="KW-0645">Protease</keyword>
<dbReference type="Proteomes" id="UP001265550">
    <property type="component" value="Unassembled WGS sequence"/>
</dbReference>
<evidence type="ECO:0000256" key="3">
    <source>
        <dbReference type="ARBA" id="ARBA00022801"/>
    </source>
</evidence>
<dbReference type="InterPro" id="IPR034176">
    <property type="entry name" value="Peptidases_S8_13"/>
</dbReference>
<sequence>MRRLLPTLVILCASALAGVGATSAMAQSQTEGREAAGLIIVFKDDANASAKLGGEGPWASGRDRVRAQWDGQARKGRERLARLKKEAGLPDATPGEAGNAGLLRFDRPLRGQALENAVRRARLHPDVAWVEPDVLVPRLAPRMPNDALFSQQWHLQAPDLAAGNAAGLNLPSPWGDTTGSSSGPTAVVAVVDSGIRPSHPDLAGKLLPGHDLVSDLSVANDGDGRDADPTDPGDWVDANDRTKPLFAGCDLASSSWHGTFIAGQIAAATDNVQGVAGINWNARILPVRVAGKCGALLSDLLDGLRWAAGLPVSGLPTNPNPARVINLSFGGDVACDGAYQTTIDAVTNAGSLIVVAAGNLDTMLTRPADCRRVMAVASVRKDGAKAAYSNFGTRVAVAAPGGSTEGGTTTLLLSTDNSGSTTPGADIYSYKQGSSFAAPQAAGIASLMLAVNPSLTPRQLIERMKAGARPHEAVAGLAACGTPGTGVCNCTTATCGTGLLDARTSVQLATGPAVVIRPLNEVEPGTVITLDGQQSVAIPGASIVSYQWVQVSGPPVALSSANTAVATATLVSESTYVFSLTVVDNFGRSGEDTVRGVAVMPPPPAGGGGGGGATSHLWGLSLWAWVIAVAWFQRRRPRG</sequence>
<evidence type="ECO:0000256" key="7">
    <source>
        <dbReference type="SAM" id="Phobius"/>
    </source>
</evidence>
<dbReference type="InterPro" id="IPR000209">
    <property type="entry name" value="Peptidase_S8/S53_dom"/>
</dbReference>
<accession>A0ABU1VCK8</accession>
<comment type="caution">
    <text evidence="10">The sequence shown here is derived from an EMBL/GenBank/DDBJ whole genome shotgun (WGS) entry which is preliminary data.</text>
</comment>
<dbReference type="GO" id="GO:0006508">
    <property type="term" value="P:proteolysis"/>
    <property type="evidence" value="ECO:0007669"/>
    <property type="project" value="UniProtKB-KW"/>
</dbReference>
<keyword evidence="7" id="KW-0472">Membrane</keyword>
<evidence type="ECO:0000256" key="1">
    <source>
        <dbReference type="ARBA" id="ARBA00011073"/>
    </source>
</evidence>
<dbReference type="PROSITE" id="PS00137">
    <property type="entry name" value="SUBTILASE_HIS"/>
    <property type="match status" value="1"/>
</dbReference>
<evidence type="ECO:0000256" key="5">
    <source>
        <dbReference type="PROSITE-ProRule" id="PRU01240"/>
    </source>
</evidence>
<dbReference type="EC" id="3.4.21.-" evidence="10"/>
<dbReference type="Pfam" id="PF22352">
    <property type="entry name" value="K319L-like_PKD"/>
    <property type="match status" value="1"/>
</dbReference>
<dbReference type="RefSeq" id="WP_204734155.1">
    <property type="nucleotide sequence ID" value="NZ_JAVDWE010000008.1"/>
</dbReference>
<evidence type="ECO:0000256" key="4">
    <source>
        <dbReference type="ARBA" id="ARBA00022825"/>
    </source>
</evidence>
<protein>
    <submittedName>
        <fullName evidence="10">Serine protease</fullName>
        <ecNumber evidence="10">3.4.21.-</ecNumber>
    </submittedName>
</protein>
<comment type="similarity">
    <text evidence="1 5">Belongs to the peptidase S8 family.</text>
</comment>
<dbReference type="PROSITE" id="PS51892">
    <property type="entry name" value="SUBTILASE"/>
    <property type="match status" value="1"/>
</dbReference>
<feature type="active site" description="Charge relay system" evidence="5">
    <location>
        <position position="257"/>
    </location>
</feature>
<keyword evidence="7" id="KW-1133">Transmembrane helix</keyword>
<dbReference type="PRINTS" id="PR00723">
    <property type="entry name" value="SUBTILISIN"/>
</dbReference>
<evidence type="ECO:0000313" key="10">
    <source>
        <dbReference type="EMBL" id="MDR7095211.1"/>
    </source>
</evidence>
<feature type="domain" description="Peptidase S8/S53" evidence="9">
    <location>
        <begin position="185"/>
        <end position="465"/>
    </location>
</feature>
<dbReference type="InterPro" id="IPR013783">
    <property type="entry name" value="Ig-like_fold"/>
</dbReference>
<reference evidence="10 11" key="1">
    <citation type="submission" date="2023-07" db="EMBL/GenBank/DDBJ databases">
        <title>Sorghum-associated microbial communities from plants grown in Nebraska, USA.</title>
        <authorList>
            <person name="Schachtman D."/>
        </authorList>
    </citation>
    <scope>NUCLEOTIDE SEQUENCE [LARGE SCALE GENOMIC DNA]</scope>
    <source>
        <strain evidence="10 11">BE240</strain>
    </source>
</reference>
<organism evidence="10 11">
    <name type="scientific">Hydrogenophaga laconesensis</name>
    <dbReference type="NCBI Taxonomy" id="1805971"/>
    <lineage>
        <taxon>Bacteria</taxon>
        <taxon>Pseudomonadati</taxon>
        <taxon>Pseudomonadota</taxon>
        <taxon>Betaproteobacteria</taxon>
        <taxon>Burkholderiales</taxon>
        <taxon>Comamonadaceae</taxon>
        <taxon>Hydrogenophaga</taxon>
    </lineage>
</organism>
<dbReference type="InterPro" id="IPR023827">
    <property type="entry name" value="Peptidase_S8_Asp-AS"/>
</dbReference>